<dbReference type="InterPro" id="IPR010098">
    <property type="entry name" value="PFL2/GDeHydtase_fam"/>
</dbReference>
<dbReference type="PIRSF" id="PIRSF000379">
    <property type="entry name" value="For_Ac_trans_1"/>
    <property type="match status" value="1"/>
</dbReference>
<dbReference type="Pfam" id="PF01228">
    <property type="entry name" value="Gly_radical"/>
    <property type="match status" value="1"/>
</dbReference>
<evidence type="ECO:0000256" key="3">
    <source>
        <dbReference type="PROSITE-ProRule" id="PRU00493"/>
    </source>
</evidence>
<evidence type="ECO:0000259" key="4">
    <source>
        <dbReference type="PROSITE" id="PS51149"/>
    </source>
</evidence>
<dbReference type="SUPFAM" id="SSF51998">
    <property type="entry name" value="PFL-like glycyl radical enzymes"/>
    <property type="match status" value="1"/>
</dbReference>
<dbReference type="Gene3D" id="3.20.70.20">
    <property type="match status" value="1"/>
</dbReference>
<dbReference type="CDD" id="cd01677">
    <property type="entry name" value="PFL2_DhaB_BssA"/>
    <property type="match status" value="1"/>
</dbReference>
<evidence type="ECO:0000256" key="1">
    <source>
        <dbReference type="ARBA" id="ARBA00022818"/>
    </source>
</evidence>
<dbReference type="InterPro" id="IPR001150">
    <property type="entry name" value="Gly_radical"/>
</dbReference>
<dbReference type="PROSITE" id="PS51554">
    <property type="entry name" value="PFL"/>
    <property type="match status" value="1"/>
</dbReference>
<evidence type="ECO:0000256" key="2">
    <source>
        <dbReference type="ARBA" id="ARBA00023239"/>
    </source>
</evidence>
<accession>A0ABM7TBQ6</accession>
<feature type="modified residue" description="Glycine radical" evidence="3">
    <location>
        <position position="777"/>
    </location>
</feature>
<feature type="domain" description="Glycine radical" evidence="4">
    <location>
        <begin position="680"/>
        <end position="801"/>
    </location>
</feature>
<dbReference type="InterPro" id="IPR019777">
    <property type="entry name" value="Form_AcTrfase_GR_CS"/>
</dbReference>
<proteinExistence type="predicted"/>
<dbReference type="InterPro" id="IPR051215">
    <property type="entry name" value="GRE"/>
</dbReference>
<reference evidence="7" key="1">
    <citation type="submission" date="2021-07" db="EMBL/GenBank/DDBJ databases">
        <title>Complete genome sequencing of a Clostridium isolate.</title>
        <authorList>
            <person name="Ueki A."/>
            <person name="Tonouchi A."/>
        </authorList>
    </citation>
    <scope>NUCLEOTIDE SEQUENCE [LARGE SCALE GENOMIC DNA]</scope>
    <source>
        <strain evidence="7">C5S11</strain>
    </source>
</reference>
<dbReference type="Pfam" id="PF02901">
    <property type="entry name" value="PFL-like"/>
    <property type="match status" value="1"/>
</dbReference>
<keyword evidence="7" id="KW-1185">Reference proteome</keyword>
<dbReference type="PROSITE" id="PS00850">
    <property type="entry name" value="GLY_RADICAL_1"/>
    <property type="match status" value="1"/>
</dbReference>
<sequence length="801" mass="90523">MNYFGNLTDRMNNFREELLNAKPMVCVERAKYTTESYREHADKPMVLRRALCLENILKNMSIFIEDETLIVGNQASSNRSAPIFPEYAMDWVIDELDEFEKRDGDIFYITEESKEYLRKIAPFWEHKTLKDRGLAGMPTQSKIFYDLGIIRAEGNITSGDAHIAVNYETVLKFGLINYKERTEKKLKELDLTDYRNLNKSYFYRAILIVLDAVVAFAKRYADLALELSEKESNASRRAELLEISRILNKVPYYPAETFQEAVQSMWIIHLVLQIESNGHSLSYGRMDQYLNSFYEKDLEIGKITEEGVTEILTNLWLKTFTINKIRSWSHTRFSAGSPLYQNVTVGGQTVDKKDAVNPLTYLILKSVAQTKLPQPNLTVRYHKGLSDDFMKECIEVVRLGFGMPAFNSDEVIIPSFIEKGVDEKDAYNYSAIGCVEVAVPGKWGYRCTGMSFLNFPKSLLIALNNGVDIQSGTKLCEGIGHFKDMTTFDEVMKAWDKIIREFTRQSVIMDSCADLAIEELTADVLCSALTDDCIERGLNLKEGGAVYDFISDVQGGIANLGDSLAAIKKCVFEDESITPAQLWDTLINNFEGEEGKKIQDILINDAPKYGNDDDYIDLLLKDAYDIYIDEMKKYKNTRYGRGPIGGCYYAGTSSISANVPQGAGTIATPDGRKAGEPLAEGCSPSHAMDKNGPTAVFKSVSKLPTHDITGGVLLNQKVTPQMLSKESDREKLISLIRTFFNRLEGFHVQYNVVSRDTLLDAQKHPEDYRDLIVRVAGYSAFFNVLSKQTQDDIIERTEQVL</sequence>
<name>A0ABM7TBQ6_9CLOT</name>
<evidence type="ECO:0000313" key="7">
    <source>
        <dbReference type="Proteomes" id="UP000824633"/>
    </source>
</evidence>
<dbReference type="InterPro" id="IPR004184">
    <property type="entry name" value="PFL_dom"/>
</dbReference>
<protein>
    <submittedName>
        <fullName evidence="6">Glycyl radical enzyme</fullName>
    </submittedName>
</protein>
<dbReference type="NCBIfam" id="TIGR01774">
    <property type="entry name" value="PFL2-3"/>
    <property type="match status" value="1"/>
</dbReference>
<feature type="domain" description="PFL" evidence="5">
    <location>
        <begin position="9"/>
        <end position="673"/>
    </location>
</feature>
<gene>
    <name evidence="6" type="primary">pflF</name>
    <name evidence="6" type="ORF">psyc5s11_54360</name>
</gene>
<dbReference type="EMBL" id="AP024849">
    <property type="protein sequence ID" value="BCZ49369.1"/>
    <property type="molecule type" value="Genomic_DNA"/>
</dbReference>
<dbReference type="PANTHER" id="PTHR43641:SF2">
    <property type="entry name" value="DEHYDRATASE YBIW-RELATED"/>
    <property type="match status" value="1"/>
</dbReference>
<dbReference type="Proteomes" id="UP000824633">
    <property type="component" value="Chromosome"/>
</dbReference>
<dbReference type="PROSITE" id="PS51149">
    <property type="entry name" value="GLY_RADICAL_2"/>
    <property type="match status" value="1"/>
</dbReference>
<evidence type="ECO:0000313" key="6">
    <source>
        <dbReference type="EMBL" id="BCZ49369.1"/>
    </source>
</evidence>
<dbReference type="PANTHER" id="PTHR43641">
    <property type="entry name" value="FORMATE ACETYLTRANSFERASE 3-RELATED"/>
    <property type="match status" value="1"/>
</dbReference>
<keyword evidence="2" id="KW-0456">Lyase</keyword>
<keyword evidence="1 3" id="KW-0556">Organic radical</keyword>
<organism evidence="6 7">
    <name type="scientific">Clostridium gelidum</name>
    <dbReference type="NCBI Taxonomy" id="704125"/>
    <lineage>
        <taxon>Bacteria</taxon>
        <taxon>Bacillati</taxon>
        <taxon>Bacillota</taxon>
        <taxon>Clostridia</taxon>
        <taxon>Eubacteriales</taxon>
        <taxon>Clostridiaceae</taxon>
        <taxon>Clostridium</taxon>
    </lineage>
</organism>
<dbReference type="RefSeq" id="WP_224035554.1">
    <property type="nucleotide sequence ID" value="NZ_AP024849.1"/>
</dbReference>
<evidence type="ECO:0000259" key="5">
    <source>
        <dbReference type="PROSITE" id="PS51554"/>
    </source>
</evidence>